<dbReference type="InterPro" id="IPR035236">
    <property type="entry name" value="ProQ_C"/>
</dbReference>
<proteinExistence type="inferred from homology"/>
<evidence type="ECO:0000313" key="8">
    <source>
        <dbReference type="Proteomes" id="UP001595962"/>
    </source>
</evidence>
<evidence type="ECO:0000259" key="6">
    <source>
        <dbReference type="SMART" id="SM00945"/>
    </source>
</evidence>
<keyword evidence="3 4" id="KW-0143">Chaperone</keyword>
<evidence type="ECO:0000256" key="1">
    <source>
        <dbReference type="ARBA" id="ARBA00022490"/>
    </source>
</evidence>
<organism evidence="7 8">
    <name type="scientific">Rheinheimera marina</name>
    <dbReference type="NCBI Taxonomy" id="1774958"/>
    <lineage>
        <taxon>Bacteria</taxon>
        <taxon>Pseudomonadati</taxon>
        <taxon>Pseudomonadota</taxon>
        <taxon>Gammaproteobacteria</taxon>
        <taxon>Chromatiales</taxon>
        <taxon>Chromatiaceae</taxon>
        <taxon>Rheinheimera</taxon>
    </lineage>
</organism>
<reference evidence="8" key="1">
    <citation type="journal article" date="2019" name="Int. J. Syst. Evol. Microbiol.">
        <title>The Global Catalogue of Microorganisms (GCM) 10K type strain sequencing project: providing services to taxonomists for standard genome sequencing and annotation.</title>
        <authorList>
            <consortium name="The Broad Institute Genomics Platform"/>
            <consortium name="The Broad Institute Genome Sequencing Center for Infectious Disease"/>
            <person name="Wu L."/>
            <person name="Ma J."/>
        </authorList>
    </citation>
    <scope>NUCLEOTIDE SEQUENCE [LARGE SCALE GENOMIC DNA]</scope>
    <source>
        <strain evidence="8">DT28</strain>
    </source>
</reference>
<keyword evidence="8" id="KW-1185">Reference proteome</keyword>
<dbReference type="NCBIfam" id="NF003434">
    <property type="entry name" value="PRK04950.1"/>
    <property type="match status" value="1"/>
</dbReference>
<evidence type="ECO:0000256" key="5">
    <source>
        <dbReference type="SAM" id="MobiDB-lite"/>
    </source>
</evidence>
<protein>
    <recommendedName>
        <fullName evidence="4">RNA chaperone ProQ</fullName>
    </recommendedName>
</protein>
<dbReference type="SUPFAM" id="SSF48657">
    <property type="entry name" value="FinO-like"/>
    <property type="match status" value="1"/>
</dbReference>
<dbReference type="RefSeq" id="WP_377332489.1">
    <property type="nucleotide sequence ID" value="NZ_JBHSGB010000005.1"/>
</dbReference>
<evidence type="ECO:0000256" key="4">
    <source>
        <dbReference type="HAMAP-Rule" id="MF_00749"/>
    </source>
</evidence>
<dbReference type="Pfam" id="PF17516">
    <property type="entry name" value="ProQ_C"/>
    <property type="match status" value="1"/>
</dbReference>
<gene>
    <name evidence="4 7" type="primary">proQ</name>
    <name evidence="7" type="ORF">ACFO3I_05810</name>
</gene>
<dbReference type="EMBL" id="JBHSGB010000005">
    <property type="protein sequence ID" value="MFC4654537.1"/>
    <property type="molecule type" value="Genomic_DNA"/>
</dbReference>
<dbReference type="InterPro" id="IPR036442">
    <property type="entry name" value="ProQ/FinO_sf"/>
</dbReference>
<comment type="function">
    <text evidence="4">RNA chaperone with significant RNA binding, RNA strand exchange and RNA duplexing activities.</text>
</comment>
<dbReference type="HAMAP" id="MF_00749">
    <property type="entry name" value="ProQ"/>
    <property type="match status" value="1"/>
</dbReference>
<feature type="domain" description="ProQ/FinO" evidence="6">
    <location>
        <begin position="12"/>
        <end position="126"/>
    </location>
</feature>
<name>A0ABV9JJ17_9GAMM</name>
<feature type="compositionally biased region" description="Basic and acidic residues" evidence="5">
    <location>
        <begin position="113"/>
        <end position="144"/>
    </location>
</feature>
<comment type="similarity">
    <text evidence="4">Belongs to the ProQ family.</text>
</comment>
<evidence type="ECO:0000256" key="2">
    <source>
        <dbReference type="ARBA" id="ARBA00022884"/>
    </source>
</evidence>
<comment type="caution">
    <text evidence="7">The sequence shown here is derived from an EMBL/GenBank/DDBJ whole genome shotgun (WGS) entry which is preliminary data.</text>
</comment>
<feature type="compositionally biased region" description="Basic and acidic residues" evidence="5">
    <location>
        <begin position="163"/>
        <end position="174"/>
    </location>
</feature>
<comment type="subcellular location">
    <subcellularLocation>
        <location evidence="4">Cytoplasm</location>
    </subcellularLocation>
</comment>
<feature type="region of interest" description="Disordered" evidence="5">
    <location>
        <begin position="106"/>
        <end position="174"/>
    </location>
</feature>
<dbReference type="Pfam" id="PF04352">
    <property type="entry name" value="ProQ"/>
    <property type="match status" value="1"/>
</dbReference>
<dbReference type="InterPro" id="IPR016103">
    <property type="entry name" value="ProQ/FinO"/>
</dbReference>
<dbReference type="InterPro" id="IPR023529">
    <property type="entry name" value="ProQ"/>
</dbReference>
<dbReference type="Proteomes" id="UP001595962">
    <property type="component" value="Unassembled WGS sequence"/>
</dbReference>
<evidence type="ECO:0000256" key="3">
    <source>
        <dbReference type="ARBA" id="ARBA00023186"/>
    </source>
</evidence>
<sequence length="237" mass="25915">MTTAIEQNPAQSAGKDVKQVLAQLSEKFPLCFNLTGEAKPLKIGIFQDLTERLTEEDGISKTQIRHALRMYTSSWRYLAGVKLGVARVDLDGQAGELIDEQQAQHAAQTLEQSKAKAAESRKARQAEERAKQREQQKEQRKAAGTDKAGYKKAAAKPKAKGAQSERPEHKAKAVESKPEIELLAVDFASLQAGAAVQLKVGQRPVPATVVEISKNDVVVQLNSGMVIKTTSDKLFRL</sequence>
<evidence type="ECO:0000313" key="7">
    <source>
        <dbReference type="EMBL" id="MFC4654537.1"/>
    </source>
</evidence>
<dbReference type="PANTHER" id="PTHR38106">
    <property type="entry name" value="RNA CHAPERONE PROQ"/>
    <property type="match status" value="1"/>
</dbReference>
<keyword evidence="2 4" id="KW-0694">RNA-binding</keyword>
<dbReference type="PANTHER" id="PTHR38106:SF1">
    <property type="entry name" value="RNA CHAPERONE PROQ"/>
    <property type="match status" value="1"/>
</dbReference>
<accession>A0ABV9JJ17</accession>
<dbReference type="SMART" id="SM00945">
    <property type="entry name" value="ProQ"/>
    <property type="match status" value="1"/>
</dbReference>
<dbReference type="Gene3D" id="1.10.1710.10">
    <property type="entry name" value="ProQ/FinO domain"/>
    <property type="match status" value="1"/>
</dbReference>
<keyword evidence="1 4" id="KW-0963">Cytoplasm</keyword>